<dbReference type="PROSITE" id="PS01124">
    <property type="entry name" value="HTH_ARAC_FAMILY_2"/>
    <property type="match status" value="1"/>
</dbReference>
<dbReference type="Pfam" id="PF12833">
    <property type="entry name" value="HTH_18"/>
    <property type="match status" value="1"/>
</dbReference>
<dbReference type="SUPFAM" id="SSF46689">
    <property type="entry name" value="Homeodomain-like"/>
    <property type="match status" value="2"/>
</dbReference>
<protein>
    <submittedName>
        <fullName evidence="6">GlxA family transcriptional regulator</fullName>
    </submittedName>
</protein>
<dbReference type="InterPro" id="IPR018060">
    <property type="entry name" value="HTH_AraC"/>
</dbReference>
<organism evidence="6 7">
    <name type="scientific">Dongia rigui</name>
    <dbReference type="NCBI Taxonomy" id="940149"/>
    <lineage>
        <taxon>Bacteria</taxon>
        <taxon>Pseudomonadati</taxon>
        <taxon>Pseudomonadota</taxon>
        <taxon>Alphaproteobacteria</taxon>
        <taxon>Rhodospirillales</taxon>
        <taxon>Dongiaceae</taxon>
        <taxon>Dongia</taxon>
    </lineage>
</organism>
<reference evidence="6 7" key="1">
    <citation type="journal article" date="2013" name="Antonie Van Leeuwenhoek">
        <title>Dongia rigui sp. nov., isolated from freshwater of a large wetland in Korea.</title>
        <authorList>
            <person name="Baik K.S."/>
            <person name="Hwang Y.M."/>
            <person name="Choi J.S."/>
            <person name="Kwon J."/>
            <person name="Seong C.N."/>
        </authorList>
    </citation>
    <scope>NUCLEOTIDE SEQUENCE [LARGE SCALE GENOMIC DNA]</scope>
    <source>
        <strain evidence="6 7">04SU4-P</strain>
    </source>
</reference>
<dbReference type="PANTHER" id="PTHR43130">
    <property type="entry name" value="ARAC-FAMILY TRANSCRIPTIONAL REGULATOR"/>
    <property type="match status" value="1"/>
</dbReference>
<dbReference type="InterPro" id="IPR029062">
    <property type="entry name" value="Class_I_gatase-like"/>
</dbReference>
<evidence type="ECO:0000313" key="7">
    <source>
        <dbReference type="Proteomes" id="UP001271769"/>
    </source>
</evidence>
<evidence type="ECO:0000256" key="3">
    <source>
        <dbReference type="ARBA" id="ARBA00023163"/>
    </source>
</evidence>
<dbReference type="EMBL" id="JAXCLX010000002">
    <property type="protein sequence ID" value="MDY0872886.1"/>
    <property type="molecule type" value="Genomic_DNA"/>
</dbReference>
<dbReference type="PROSITE" id="PS00041">
    <property type="entry name" value="HTH_ARAC_FAMILY_1"/>
    <property type="match status" value="1"/>
</dbReference>
<dbReference type="CDD" id="cd03136">
    <property type="entry name" value="GATase1_AraC_ArgR_like"/>
    <property type="match status" value="1"/>
</dbReference>
<proteinExistence type="predicted"/>
<dbReference type="Proteomes" id="UP001271769">
    <property type="component" value="Unassembled WGS sequence"/>
</dbReference>
<keyword evidence="3" id="KW-0804">Transcription</keyword>
<evidence type="ECO:0000256" key="2">
    <source>
        <dbReference type="ARBA" id="ARBA00023125"/>
    </source>
</evidence>
<dbReference type="SUPFAM" id="SSF52317">
    <property type="entry name" value="Class I glutamine amidotransferase-like"/>
    <property type="match status" value="1"/>
</dbReference>
<evidence type="ECO:0000256" key="1">
    <source>
        <dbReference type="ARBA" id="ARBA00023015"/>
    </source>
</evidence>
<accession>A0ABU5DZX8</accession>
<dbReference type="InterPro" id="IPR002818">
    <property type="entry name" value="DJ-1/PfpI"/>
</dbReference>
<feature type="transmembrane region" description="Helical" evidence="4">
    <location>
        <begin position="12"/>
        <end position="31"/>
    </location>
</feature>
<keyword evidence="2" id="KW-0238">DNA-binding</keyword>
<comment type="caution">
    <text evidence="6">The sequence shown here is derived from an EMBL/GenBank/DDBJ whole genome shotgun (WGS) entry which is preliminary data.</text>
</comment>
<dbReference type="InterPro" id="IPR052158">
    <property type="entry name" value="INH-QAR"/>
</dbReference>
<feature type="domain" description="HTH araC/xylS-type" evidence="5">
    <location>
        <begin position="224"/>
        <end position="321"/>
    </location>
</feature>
<keyword evidence="4" id="KW-1133">Transmembrane helix</keyword>
<keyword evidence="4" id="KW-0472">Membrane</keyword>
<gene>
    <name evidence="6" type="ORF">SMD31_13170</name>
</gene>
<sequence length="321" mass="35504">MNDGPARQVDTIVVGIVLVPDFALASFSMIIEPLRIANRLSGHKLYDWTLLSDTGGAIGSSAGIELQTHPIAEMRDRTFDLSLVCAGFNAQRYRAASVLNWLRRHRRLGHNVGAVSTGTFVLARAGLLDGRRCTVHWDFRSALAEAYPDLDLVDELYVIDRGIFTSAGSIAALDLMLRLIADQQGAALAKAVSEQFVHSGLRAAAEHQRSDLAYRLGTAKPIIVEAVRRMEESLNRPVSPAVIARDLGISQRQLERQFQAQFGRTPVAYHRDLRLDQARRMLTQSTLSVTIIAIVCGFGSPSHFAQLYRQRFGKLPTKDRT</sequence>
<keyword evidence="4" id="KW-0812">Transmembrane</keyword>
<evidence type="ECO:0000256" key="4">
    <source>
        <dbReference type="SAM" id="Phobius"/>
    </source>
</evidence>
<dbReference type="InterPro" id="IPR018062">
    <property type="entry name" value="HTH_AraC-typ_CS"/>
</dbReference>
<dbReference type="Gene3D" id="1.10.10.60">
    <property type="entry name" value="Homeodomain-like"/>
    <property type="match status" value="1"/>
</dbReference>
<evidence type="ECO:0000313" key="6">
    <source>
        <dbReference type="EMBL" id="MDY0872886.1"/>
    </source>
</evidence>
<dbReference type="RefSeq" id="WP_320501357.1">
    <property type="nucleotide sequence ID" value="NZ_JAXCLX010000002.1"/>
</dbReference>
<keyword evidence="1" id="KW-0805">Transcription regulation</keyword>
<dbReference type="PANTHER" id="PTHR43130:SF3">
    <property type="entry name" value="HTH-TYPE TRANSCRIPTIONAL REGULATOR RV1931C"/>
    <property type="match status" value="1"/>
</dbReference>
<dbReference type="SMART" id="SM00342">
    <property type="entry name" value="HTH_ARAC"/>
    <property type="match status" value="1"/>
</dbReference>
<evidence type="ECO:0000259" key="5">
    <source>
        <dbReference type="PROSITE" id="PS01124"/>
    </source>
</evidence>
<dbReference type="Gene3D" id="3.40.50.880">
    <property type="match status" value="1"/>
</dbReference>
<keyword evidence="7" id="KW-1185">Reference proteome</keyword>
<dbReference type="Pfam" id="PF01965">
    <property type="entry name" value="DJ-1_PfpI"/>
    <property type="match status" value="1"/>
</dbReference>
<name>A0ABU5DZX8_9PROT</name>
<dbReference type="InterPro" id="IPR009057">
    <property type="entry name" value="Homeodomain-like_sf"/>
</dbReference>